<proteinExistence type="evidence at transcript level"/>
<organism evidence="1">
    <name type="scientific">Phallusia mammillata</name>
    <dbReference type="NCBI Taxonomy" id="59560"/>
    <lineage>
        <taxon>Eukaryota</taxon>
        <taxon>Metazoa</taxon>
        <taxon>Chordata</taxon>
        <taxon>Tunicata</taxon>
        <taxon>Ascidiacea</taxon>
        <taxon>Phlebobranchia</taxon>
        <taxon>Ascidiidae</taxon>
        <taxon>Phallusia</taxon>
    </lineage>
</organism>
<dbReference type="EMBL" id="LR786985">
    <property type="protein sequence ID" value="CAB3262847.1"/>
    <property type="molecule type" value="mRNA"/>
</dbReference>
<evidence type="ECO:0000313" key="1">
    <source>
        <dbReference type="EMBL" id="CAB3262847.1"/>
    </source>
</evidence>
<accession>A0A6F9DHB5</accession>
<sequence>MSQKSEKTPLGNFDEVPAAGYVEKHREVEEHGDHRRHTDGVLHFQNTPRVYPFANKTSKTADKENEAKEVSMYVSEFAPKPMSVRKFRPTSIHRRNNPHPNQAFHVRHMFNQGVPVVKTRMTLEEFNREPVRSPYVSNTHRSYREYQKAEIQRSKPARQAEESVTGIVPELNKLDHELSETRLFPVIPRNSRLTADKARELTNSVIKPRKNKYQPHLSDVGSKSDQVFPFLPIKDLNRPALKPLSVDNDTLKVASWDGAPAESARTTSRVFGRKRGDPTKVEASAHAVVPELSPPTSRSLMFKEYAQFPKYAPQMLQDYYSGRTRKGIPRPYVF</sequence>
<gene>
    <name evidence="1" type="primary">LOC100184116</name>
</gene>
<protein>
    <submittedName>
        <fullName evidence="1">Uncharacterized protein LOC100184116</fullName>
    </submittedName>
</protein>
<name>A0A6F9DHB5_9ASCI</name>
<dbReference type="AlphaFoldDB" id="A0A6F9DHB5"/>
<reference evidence="1" key="1">
    <citation type="submission" date="2020-04" db="EMBL/GenBank/DDBJ databases">
        <authorList>
            <person name="Neveu A P."/>
        </authorList>
    </citation>
    <scope>NUCLEOTIDE SEQUENCE</scope>
    <source>
        <tissue evidence="1">Whole embryo</tissue>
    </source>
</reference>